<dbReference type="GO" id="GO:0008713">
    <property type="term" value="F:ADP-heptose-lipopolysaccharide heptosyltransferase activity"/>
    <property type="evidence" value="ECO:0007669"/>
    <property type="project" value="TreeGrafter"/>
</dbReference>
<keyword evidence="4" id="KW-1185">Reference proteome</keyword>
<dbReference type="GO" id="GO:0009244">
    <property type="term" value="P:lipopolysaccharide core region biosynthetic process"/>
    <property type="evidence" value="ECO:0007669"/>
    <property type="project" value="TreeGrafter"/>
</dbReference>
<dbReference type="PANTHER" id="PTHR30160:SF1">
    <property type="entry name" value="LIPOPOLYSACCHARIDE 1,2-N-ACETYLGLUCOSAMINETRANSFERASE-RELATED"/>
    <property type="match status" value="1"/>
</dbReference>
<dbReference type="CDD" id="cd03789">
    <property type="entry name" value="GT9_LPS_heptosyltransferase"/>
    <property type="match status" value="1"/>
</dbReference>
<organism evidence="3 4">
    <name type="scientific">Pseudobacteriovorax antillogorgiicola</name>
    <dbReference type="NCBI Taxonomy" id="1513793"/>
    <lineage>
        <taxon>Bacteria</taxon>
        <taxon>Pseudomonadati</taxon>
        <taxon>Bdellovibrionota</taxon>
        <taxon>Oligoflexia</taxon>
        <taxon>Oligoflexales</taxon>
        <taxon>Pseudobacteriovoracaceae</taxon>
        <taxon>Pseudobacteriovorax</taxon>
    </lineage>
</organism>
<dbReference type="EMBL" id="FWZT01000002">
    <property type="protein sequence ID" value="SME93915.1"/>
    <property type="molecule type" value="Genomic_DNA"/>
</dbReference>
<dbReference type="Gene3D" id="3.40.50.2000">
    <property type="entry name" value="Glycogen Phosphorylase B"/>
    <property type="match status" value="2"/>
</dbReference>
<dbReference type="GO" id="GO:0005829">
    <property type="term" value="C:cytosol"/>
    <property type="evidence" value="ECO:0007669"/>
    <property type="project" value="TreeGrafter"/>
</dbReference>
<protein>
    <submittedName>
        <fullName evidence="3">Heptosyltransferase-2/heptosyltransferase-3</fullName>
    </submittedName>
</protein>
<reference evidence="4" key="1">
    <citation type="submission" date="2017-04" db="EMBL/GenBank/DDBJ databases">
        <authorList>
            <person name="Varghese N."/>
            <person name="Submissions S."/>
        </authorList>
    </citation>
    <scope>NUCLEOTIDE SEQUENCE [LARGE SCALE GENOMIC DNA]</scope>
    <source>
        <strain evidence="4">RKEM611</strain>
    </source>
</reference>
<keyword evidence="2 3" id="KW-0808">Transferase</keyword>
<dbReference type="SUPFAM" id="SSF53756">
    <property type="entry name" value="UDP-Glycosyltransferase/glycogen phosphorylase"/>
    <property type="match status" value="1"/>
</dbReference>
<dbReference type="PANTHER" id="PTHR30160">
    <property type="entry name" value="TETRAACYLDISACCHARIDE 4'-KINASE-RELATED"/>
    <property type="match status" value="1"/>
</dbReference>
<name>A0A1Y6BAV5_9BACT</name>
<evidence type="ECO:0000313" key="3">
    <source>
        <dbReference type="EMBL" id="SME93915.1"/>
    </source>
</evidence>
<dbReference type="InterPro" id="IPR051199">
    <property type="entry name" value="LPS_LOS_Heptosyltrfase"/>
</dbReference>
<evidence type="ECO:0000256" key="2">
    <source>
        <dbReference type="ARBA" id="ARBA00022679"/>
    </source>
</evidence>
<gene>
    <name evidence="3" type="ORF">SAMN06296036_10264</name>
</gene>
<evidence type="ECO:0000313" key="4">
    <source>
        <dbReference type="Proteomes" id="UP000192907"/>
    </source>
</evidence>
<dbReference type="Proteomes" id="UP000192907">
    <property type="component" value="Unassembled WGS sequence"/>
</dbReference>
<dbReference type="Pfam" id="PF01075">
    <property type="entry name" value="Glyco_transf_9"/>
    <property type="match status" value="1"/>
</dbReference>
<accession>A0A1Y6BAV5</accession>
<dbReference type="STRING" id="1513793.SAMN06296036_10264"/>
<dbReference type="InterPro" id="IPR002201">
    <property type="entry name" value="Glyco_trans_9"/>
</dbReference>
<dbReference type="OrthoDB" id="9760688at2"/>
<dbReference type="AlphaFoldDB" id="A0A1Y6BAV5"/>
<evidence type="ECO:0000256" key="1">
    <source>
        <dbReference type="ARBA" id="ARBA00022676"/>
    </source>
</evidence>
<sequence>MQRILIIQLRQLGDIILTTPCTRELKRAYPDAEIDFLVHKMGGLILPGNPYINRIISYSEKDSLGEQWQLIQTLRGKRYDLVLDFMYNPRSALLAFLSGAKRRLAFPSRRRVAYTELVPQDPESDYIVREKFAYLRYLGLSPQDESLILPWSEAHLGPYLENKGDLFPKLQAMRVILSPTHRREERQWPFAHWAELADWLVRHWQAQVIWIWGPGEKEFVEQVQGLCQEATQLAPKTSFRELAAFMANCDLFIGNSNGPSHVAVSCRIPSLQLHGPTLAKTWCPLNMQHRAVQKAEMKQISVAAVQQTLGEMKPVIEKRVEERQKFGDRMSWNFSTIS</sequence>
<proteinExistence type="predicted"/>
<keyword evidence="1" id="KW-0328">Glycosyltransferase</keyword>
<dbReference type="RefSeq" id="WP_132315619.1">
    <property type="nucleotide sequence ID" value="NZ_FWZT01000002.1"/>
</dbReference>